<dbReference type="FunFam" id="3.30.1440.10:FF:000001">
    <property type="entry name" value="50S ribosomal protein L5"/>
    <property type="match status" value="1"/>
</dbReference>
<evidence type="ECO:0000313" key="8">
    <source>
        <dbReference type="Proteomes" id="UP001174909"/>
    </source>
</evidence>
<dbReference type="GO" id="GO:0006412">
    <property type="term" value="P:translation"/>
    <property type="evidence" value="ECO:0007669"/>
    <property type="project" value="InterPro"/>
</dbReference>
<keyword evidence="8" id="KW-1185">Reference proteome</keyword>
<dbReference type="Proteomes" id="UP001174909">
    <property type="component" value="Unassembled WGS sequence"/>
</dbReference>
<dbReference type="InterPro" id="IPR022803">
    <property type="entry name" value="Ribosomal_uL5_dom_sf"/>
</dbReference>
<evidence type="ECO:0000256" key="4">
    <source>
        <dbReference type="RuleBase" id="RU003930"/>
    </source>
</evidence>
<dbReference type="InterPro" id="IPR002132">
    <property type="entry name" value="Ribosomal_uL5"/>
</dbReference>
<evidence type="ECO:0000259" key="6">
    <source>
        <dbReference type="Pfam" id="PF00673"/>
    </source>
</evidence>
<evidence type="ECO:0000313" key="7">
    <source>
        <dbReference type="EMBL" id="CAI7998746.1"/>
    </source>
</evidence>
<proteinExistence type="inferred from homology"/>
<dbReference type="Pfam" id="PF00673">
    <property type="entry name" value="Ribosomal_L5_C"/>
    <property type="match status" value="1"/>
</dbReference>
<dbReference type="InterPro" id="IPR031309">
    <property type="entry name" value="Ribosomal_uL5_C"/>
</dbReference>
<comment type="caution">
    <text evidence="7">The sequence shown here is derived from an EMBL/GenBank/DDBJ whole genome shotgun (WGS) entry which is preliminary data.</text>
</comment>
<dbReference type="InterPro" id="IPR031310">
    <property type="entry name" value="Ribosomal_uL5_N"/>
</dbReference>
<dbReference type="AlphaFoldDB" id="A0AA35VYG4"/>
<comment type="similarity">
    <text evidence="1 4">Belongs to the universal ribosomal protein uL5 family.</text>
</comment>
<evidence type="ECO:0000256" key="1">
    <source>
        <dbReference type="ARBA" id="ARBA00008553"/>
    </source>
</evidence>
<organism evidence="7 8">
    <name type="scientific">Geodia barretti</name>
    <name type="common">Barrett's horny sponge</name>
    <dbReference type="NCBI Taxonomy" id="519541"/>
    <lineage>
        <taxon>Eukaryota</taxon>
        <taxon>Metazoa</taxon>
        <taxon>Porifera</taxon>
        <taxon>Demospongiae</taxon>
        <taxon>Heteroscleromorpha</taxon>
        <taxon>Tetractinellida</taxon>
        <taxon>Astrophorina</taxon>
        <taxon>Geodiidae</taxon>
        <taxon>Geodia</taxon>
    </lineage>
</organism>
<sequence length="195" mass="21634">MASSNGSATTMPRLLSRYRSEVTSVLTREFGYTNPMQLPVLDKIIVNIGLGEAIDNSNSLDAATGDIATITGQKPIVNRAKKSIANFKLREGMPIGASVTLRSHRMWQFYDRLVSVALPRVRDFRGTNRNSFDGNGNYSLGLSEQVVFPEIDYNQIDRLRGLQVAIVTTARTDEEGRRLLELLGMPFATGRQSDH</sequence>
<evidence type="ECO:0000256" key="2">
    <source>
        <dbReference type="ARBA" id="ARBA00022980"/>
    </source>
</evidence>
<feature type="domain" description="Large ribosomal subunit protein uL5 N-terminal" evidence="5">
    <location>
        <begin position="34"/>
        <end position="90"/>
    </location>
</feature>
<dbReference type="PIRSF" id="PIRSF002161">
    <property type="entry name" value="Ribosomal_L5"/>
    <property type="match status" value="1"/>
</dbReference>
<dbReference type="NCBIfam" id="NF000585">
    <property type="entry name" value="PRK00010.1"/>
    <property type="match status" value="1"/>
</dbReference>
<name>A0AA35VYG4_GEOBA</name>
<dbReference type="HAMAP" id="MF_01333_B">
    <property type="entry name" value="Ribosomal_uL5_B"/>
    <property type="match status" value="1"/>
</dbReference>
<evidence type="ECO:0000259" key="5">
    <source>
        <dbReference type="Pfam" id="PF00281"/>
    </source>
</evidence>
<dbReference type="SUPFAM" id="SSF55282">
    <property type="entry name" value="RL5-like"/>
    <property type="match status" value="1"/>
</dbReference>
<keyword evidence="2 4" id="KW-0689">Ribosomal protein</keyword>
<dbReference type="PANTHER" id="PTHR11994">
    <property type="entry name" value="60S RIBOSOMAL PROTEIN L11-RELATED"/>
    <property type="match status" value="1"/>
</dbReference>
<gene>
    <name evidence="7" type="ORF">GBAR_LOCUS2518</name>
</gene>
<protein>
    <submittedName>
        <fullName evidence="7">50S ribosomal protein L5</fullName>
    </submittedName>
</protein>
<dbReference type="Gene3D" id="3.30.1440.10">
    <property type="match status" value="1"/>
</dbReference>
<evidence type="ECO:0000256" key="3">
    <source>
        <dbReference type="ARBA" id="ARBA00023274"/>
    </source>
</evidence>
<dbReference type="InterPro" id="IPR020930">
    <property type="entry name" value="Ribosomal_uL5_bac-type"/>
</dbReference>
<dbReference type="Pfam" id="PF00281">
    <property type="entry name" value="Ribosomal_L5"/>
    <property type="match status" value="1"/>
</dbReference>
<feature type="domain" description="Large ribosomal subunit protein uL5 C-terminal" evidence="6">
    <location>
        <begin position="94"/>
        <end position="187"/>
    </location>
</feature>
<reference evidence="7" key="1">
    <citation type="submission" date="2023-03" db="EMBL/GenBank/DDBJ databases">
        <authorList>
            <person name="Steffen K."/>
            <person name="Cardenas P."/>
        </authorList>
    </citation>
    <scope>NUCLEOTIDE SEQUENCE</scope>
</reference>
<dbReference type="GO" id="GO:0003735">
    <property type="term" value="F:structural constituent of ribosome"/>
    <property type="evidence" value="ECO:0007669"/>
    <property type="project" value="InterPro"/>
</dbReference>
<dbReference type="GO" id="GO:0005840">
    <property type="term" value="C:ribosome"/>
    <property type="evidence" value="ECO:0007669"/>
    <property type="project" value="UniProtKB-KW"/>
</dbReference>
<keyword evidence="3 4" id="KW-0687">Ribonucleoprotein</keyword>
<dbReference type="EMBL" id="CASHTH010000353">
    <property type="protein sequence ID" value="CAI7998746.1"/>
    <property type="molecule type" value="Genomic_DNA"/>
</dbReference>
<dbReference type="GO" id="GO:1990904">
    <property type="term" value="C:ribonucleoprotein complex"/>
    <property type="evidence" value="ECO:0007669"/>
    <property type="project" value="UniProtKB-KW"/>
</dbReference>
<accession>A0AA35VYG4</accession>